<keyword evidence="2 4" id="KW-0489">Methyltransferase</keyword>
<accession>A0A4Y1QL44</accession>
<dbReference type="EMBL" id="AP019297">
    <property type="protein sequence ID" value="BBG92563.1"/>
    <property type="molecule type" value="Genomic_DNA"/>
</dbReference>
<dbReference type="InterPro" id="IPR029063">
    <property type="entry name" value="SAM-dependent_MTases_sf"/>
</dbReference>
<protein>
    <submittedName>
        <fullName evidence="4">S-adenosyl-L-methionine-dependent methyltransferases superfamily protein</fullName>
    </submittedName>
</protein>
<reference evidence="4" key="1">
    <citation type="journal article" date="2019" name="Science">
        <title>Mutation of a bHLH transcription factor allowed almond domestication.</title>
        <authorList>
            <person name="Sanchez-Perez R."/>
            <person name="Pavan S."/>
            <person name="Mazzeo R."/>
            <person name="Moldovan C."/>
            <person name="Aiese Cigliano R."/>
            <person name="Del Cueto J."/>
            <person name="Ricciardi F."/>
            <person name="Lotti C."/>
            <person name="Ricciardi L."/>
            <person name="Dicenta F."/>
            <person name="Lopez-Marques R.L."/>
            <person name="Lindberg Moller B."/>
        </authorList>
    </citation>
    <scope>NUCLEOTIDE SEQUENCE</scope>
</reference>
<keyword evidence="3 4" id="KW-0808">Transferase</keyword>
<dbReference type="PANTHER" id="PTHR12176:SF56">
    <property type="entry name" value="OS04G0510700 PROTEIN"/>
    <property type="match status" value="1"/>
</dbReference>
<evidence type="ECO:0000256" key="2">
    <source>
        <dbReference type="ARBA" id="ARBA00022603"/>
    </source>
</evidence>
<dbReference type="GO" id="GO:0008168">
    <property type="term" value="F:methyltransferase activity"/>
    <property type="evidence" value="ECO:0007669"/>
    <property type="project" value="UniProtKB-KW"/>
</dbReference>
<name>A0A4Y1QL44_PRUDU</name>
<evidence type="ECO:0000256" key="3">
    <source>
        <dbReference type="ARBA" id="ARBA00022679"/>
    </source>
</evidence>
<dbReference type="PANTHER" id="PTHR12176">
    <property type="entry name" value="SAM-DEPENDENT METHYLTRANSFERASE SUPERFAMILY PROTEIN"/>
    <property type="match status" value="1"/>
</dbReference>
<dbReference type="AlphaFoldDB" id="A0A4Y1QL44"/>
<evidence type="ECO:0000256" key="1">
    <source>
        <dbReference type="ARBA" id="ARBA00008361"/>
    </source>
</evidence>
<comment type="similarity">
    <text evidence="1">Belongs to the methyltransferase superfamily.</text>
</comment>
<dbReference type="SUPFAM" id="SSF53335">
    <property type="entry name" value="S-adenosyl-L-methionine-dependent methyltransferases"/>
    <property type="match status" value="1"/>
</dbReference>
<dbReference type="InterPro" id="IPR051419">
    <property type="entry name" value="Lys/N-term_MeTrsfase_sf"/>
</dbReference>
<organism evidence="4">
    <name type="scientific">Prunus dulcis</name>
    <name type="common">Almond</name>
    <name type="synonym">Amygdalus dulcis</name>
    <dbReference type="NCBI Taxonomy" id="3755"/>
    <lineage>
        <taxon>Eukaryota</taxon>
        <taxon>Viridiplantae</taxon>
        <taxon>Streptophyta</taxon>
        <taxon>Embryophyta</taxon>
        <taxon>Tracheophyta</taxon>
        <taxon>Spermatophyta</taxon>
        <taxon>Magnoliopsida</taxon>
        <taxon>eudicotyledons</taxon>
        <taxon>Gunneridae</taxon>
        <taxon>Pentapetalae</taxon>
        <taxon>rosids</taxon>
        <taxon>fabids</taxon>
        <taxon>Rosales</taxon>
        <taxon>Rosaceae</taxon>
        <taxon>Amygdaloideae</taxon>
        <taxon>Amygdaleae</taxon>
        <taxon>Prunus</taxon>
    </lineage>
</organism>
<dbReference type="Gene3D" id="3.40.50.150">
    <property type="entry name" value="Vaccinia Virus protein VP39"/>
    <property type="match status" value="1"/>
</dbReference>
<gene>
    <name evidence="4" type="ORF">Prudu_000336</name>
</gene>
<sequence length="361" mass="40388">MMVLLPGMMWRRARSSAGVNIRKLSTAVQRRIEDEGDWSYASEWWGTESEGHTVLRSTSEKGNGVVSVVAYPSSKPSELHWASTERWLQKRYEEIHGCHEQNDRFRVLGYQWRALRFNDDTRQSTVKVLAAYRQSEPGVFAVMQQPHCLAVPYLKSMISAGLAAIASCDYNLMDAVTGNESMRILCIGHGGGSLPLFLASMIQVVTPSGKRAVSKPNTMDEVLWKGIHERLFLYESDAEEFILNNTSLYDMIFIDAYDGEDIFPHKLWDPHSPFLKALSNRLCPEHGTVVVNLHSDTEILNPDGSAPSVLQQTVPMGKYVSGVCRAYKDVFLGCAIRLWLSAEALGLRVGIATEITIDDKS</sequence>
<dbReference type="GO" id="GO:0032259">
    <property type="term" value="P:methylation"/>
    <property type="evidence" value="ECO:0007669"/>
    <property type="project" value="UniProtKB-KW"/>
</dbReference>
<evidence type="ECO:0000313" key="4">
    <source>
        <dbReference type="EMBL" id="BBG92563.1"/>
    </source>
</evidence>
<proteinExistence type="inferred from homology"/>